<comment type="caution">
    <text evidence="2">The sequence shown here is derived from an EMBL/GenBank/DDBJ whole genome shotgun (WGS) entry which is preliminary data.</text>
</comment>
<keyword evidence="3" id="KW-1185">Reference proteome</keyword>
<accession>A0ABC8JMZ9</accession>
<dbReference type="PANTHER" id="PTHR33784">
    <property type="entry name" value="OS05G0482100 PROTEIN"/>
    <property type="match status" value="1"/>
</dbReference>
<dbReference type="EMBL" id="CAKOAT010125932">
    <property type="protein sequence ID" value="CAH8334508.1"/>
    <property type="molecule type" value="Genomic_DNA"/>
</dbReference>
<dbReference type="Proteomes" id="UP001642260">
    <property type="component" value="Unassembled WGS sequence"/>
</dbReference>
<reference evidence="2 3" key="1">
    <citation type="submission" date="2022-03" db="EMBL/GenBank/DDBJ databases">
        <authorList>
            <person name="Macdonald S."/>
            <person name="Ahmed S."/>
            <person name="Newling K."/>
        </authorList>
    </citation>
    <scope>NUCLEOTIDE SEQUENCE [LARGE SCALE GENOMIC DNA]</scope>
</reference>
<proteinExistence type="predicted"/>
<name>A0ABC8JMZ9_ERUVS</name>
<organism evidence="2 3">
    <name type="scientific">Eruca vesicaria subsp. sativa</name>
    <name type="common">Garden rocket</name>
    <name type="synonym">Eruca sativa</name>
    <dbReference type="NCBI Taxonomy" id="29727"/>
    <lineage>
        <taxon>Eukaryota</taxon>
        <taxon>Viridiplantae</taxon>
        <taxon>Streptophyta</taxon>
        <taxon>Embryophyta</taxon>
        <taxon>Tracheophyta</taxon>
        <taxon>Spermatophyta</taxon>
        <taxon>Magnoliopsida</taxon>
        <taxon>eudicotyledons</taxon>
        <taxon>Gunneridae</taxon>
        <taxon>Pentapetalae</taxon>
        <taxon>rosids</taxon>
        <taxon>malvids</taxon>
        <taxon>Brassicales</taxon>
        <taxon>Brassicaceae</taxon>
        <taxon>Brassiceae</taxon>
        <taxon>Eruca</taxon>
    </lineage>
</organism>
<sequence length="138" mass="15807">MDVTLAAGNIEAHYVRGIQEYFHKNNATVCLAHLKIAAQGSYDNGIYLYGMIMLCRGQEEEGKAMVEKLGWRQNPIRVDESWKNIKRSLHGITVTTLDSYLTAYETSMETINCHLEDINARCATCFYFKQITKFVFII</sequence>
<feature type="domain" description="At2g35280-like TPR" evidence="1">
    <location>
        <begin position="6"/>
        <end position="69"/>
    </location>
</feature>
<evidence type="ECO:0000313" key="2">
    <source>
        <dbReference type="EMBL" id="CAH8334508.1"/>
    </source>
</evidence>
<dbReference type="Pfam" id="PF23310">
    <property type="entry name" value="TPR_27"/>
    <property type="match status" value="1"/>
</dbReference>
<dbReference type="AlphaFoldDB" id="A0ABC8JMZ9"/>
<evidence type="ECO:0000313" key="3">
    <source>
        <dbReference type="Proteomes" id="UP001642260"/>
    </source>
</evidence>
<dbReference type="InterPro" id="IPR057136">
    <property type="entry name" value="At2g35280_TPR_dom"/>
</dbReference>
<dbReference type="InterPro" id="IPR040338">
    <property type="entry name" value="At1g67623-like"/>
</dbReference>
<protein>
    <recommendedName>
        <fullName evidence="1">At2g35280-like TPR domain-containing protein</fullName>
    </recommendedName>
</protein>
<evidence type="ECO:0000259" key="1">
    <source>
        <dbReference type="Pfam" id="PF23310"/>
    </source>
</evidence>
<dbReference type="PANTHER" id="PTHR33784:SF42">
    <property type="entry name" value="F-BOX DOMAIN-CONTAINING PROTEIN"/>
    <property type="match status" value="1"/>
</dbReference>
<gene>
    <name evidence="2" type="ORF">ERUC_LOCUS13221</name>
</gene>